<feature type="region of interest" description="Disordered" evidence="1">
    <location>
        <begin position="115"/>
        <end position="138"/>
    </location>
</feature>
<evidence type="ECO:0000313" key="5">
    <source>
        <dbReference type="Proteomes" id="UP001516023"/>
    </source>
</evidence>
<feature type="compositionally biased region" description="Basic residues" evidence="1">
    <location>
        <begin position="126"/>
        <end position="138"/>
    </location>
</feature>
<keyword evidence="2" id="KW-1133">Transmembrane helix</keyword>
<dbReference type="InterPro" id="IPR005069">
    <property type="entry name" value="Nucl-diP-sugar_transferase"/>
</dbReference>
<dbReference type="Pfam" id="PF03407">
    <property type="entry name" value="Nucleotid_trans"/>
    <property type="match status" value="1"/>
</dbReference>
<reference evidence="4 5" key="1">
    <citation type="journal article" date="2020" name="G3 (Bethesda)">
        <title>Improved Reference Genome for Cyclotella cryptica CCMP332, a Model for Cell Wall Morphogenesis, Salinity Adaptation, and Lipid Production in Diatoms (Bacillariophyta).</title>
        <authorList>
            <person name="Roberts W.R."/>
            <person name="Downey K.M."/>
            <person name="Ruck E.C."/>
            <person name="Traller J.C."/>
            <person name="Alverson A.J."/>
        </authorList>
    </citation>
    <scope>NUCLEOTIDE SEQUENCE [LARGE SCALE GENOMIC DNA]</scope>
    <source>
        <strain evidence="4 5">CCMP332</strain>
    </source>
</reference>
<proteinExistence type="predicted"/>
<feature type="transmembrane region" description="Helical" evidence="2">
    <location>
        <begin position="59"/>
        <end position="80"/>
    </location>
</feature>
<gene>
    <name evidence="4" type="ORF">HJC23_007726</name>
</gene>
<dbReference type="InterPro" id="IPR052636">
    <property type="entry name" value="UDP-D-xylose:L-fucose_XylT"/>
</dbReference>
<comment type="caution">
    <text evidence="4">The sequence shown here is derived from an EMBL/GenBank/DDBJ whole genome shotgun (WGS) entry which is preliminary data.</text>
</comment>
<dbReference type="Proteomes" id="UP001516023">
    <property type="component" value="Unassembled WGS sequence"/>
</dbReference>
<dbReference type="PANTHER" id="PTHR47032:SF1">
    <property type="entry name" value="UDP-D-XYLOSE:L-FUCOSE ALPHA-1,3-D-XYLOSYLTRANSFERASE-RELATED"/>
    <property type="match status" value="1"/>
</dbReference>
<evidence type="ECO:0000256" key="1">
    <source>
        <dbReference type="SAM" id="MobiDB-lite"/>
    </source>
</evidence>
<feature type="domain" description="Nucleotide-diphospho-sugar transferase" evidence="3">
    <location>
        <begin position="424"/>
        <end position="587"/>
    </location>
</feature>
<dbReference type="EMBL" id="JABMIG020000230">
    <property type="protein sequence ID" value="KAL3784717.1"/>
    <property type="molecule type" value="Genomic_DNA"/>
</dbReference>
<keyword evidence="5" id="KW-1185">Reference proteome</keyword>
<organism evidence="4 5">
    <name type="scientific">Cyclotella cryptica</name>
    <dbReference type="NCBI Taxonomy" id="29204"/>
    <lineage>
        <taxon>Eukaryota</taxon>
        <taxon>Sar</taxon>
        <taxon>Stramenopiles</taxon>
        <taxon>Ochrophyta</taxon>
        <taxon>Bacillariophyta</taxon>
        <taxon>Coscinodiscophyceae</taxon>
        <taxon>Thalassiosirophycidae</taxon>
        <taxon>Stephanodiscales</taxon>
        <taxon>Stephanodiscaceae</taxon>
        <taxon>Cyclotella</taxon>
    </lineage>
</organism>
<protein>
    <recommendedName>
        <fullName evidence="3">Nucleotide-diphospho-sugar transferase domain-containing protein</fullName>
    </recommendedName>
</protein>
<keyword evidence="2" id="KW-0472">Membrane</keyword>
<dbReference type="AlphaFoldDB" id="A0ABD3PAH2"/>
<name>A0ABD3PAH2_9STRA</name>
<evidence type="ECO:0000256" key="2">
    <source>
        <dbReference type="SAM" id="Phobius"/>
    </source>
</evidence>
<sequence>MARGKNSLLHHPAIGVNADTAPQTAIQNGNPTETMVTIRNGPSYDSKSPSRWLRYLPQLISIFFVVAVSFYGGMLLGMHLNVNDSAHSTETSAASTTEDIDKRVEREVQRRMKLAMPTSESDGKKTGNKKKDKAKQSHRFPDTVKKFATGIALVSKNDFLANFDYGIPKPPSKREHESDPGKDDVLILYGGDSALPNTQNKDTAMYINDSEPQPPHFSAQEATANCGGLNVIFTDTHDGLDQCLAIVGNYESYHIQRWLRIDTHRSDAKLDLQKPLAPVGRGLQTNGMDKFSAPEDSHMMQNQELLRTYFDQLDETTQILKPMAGSCAGEDNTVIVMVCNTGQSDLLINFVCSADSRGFGDIVREKVLLFATDQGMLDIALGLGMKAFYNEKLFSSQKMFAVDAGKRGRSLRRQSIYSNGKMYAKVVSVQLINALGHDVLFQDVDLVWYKNPLPFFHDKSNPLYDFDMFFQDDGARSLRYAPYSANTGFYYVRNNLKTKFLFRALLYQGDMVLSMTSHQQALAALLDEHSSLTGLRVKTLSGVDFPGGYHYHRKKEIEFMKDIVTGKHVPFLMHMSWTTNKDNKLLFLKQMGLWYVNEKCESGGGVDEAKNLSGGAKLDSACCSVQPLISCHFRDKPSIIPCDDSKMIDAKGKPFW</sequence>
<accession>A0ABD3PAH2</accession>
<evidence type="ECO:0000259" key="3">
    <source>
        <dbReference type="Pfam" id="PF03407"/>
    </source>
</evidence>
<evidence type="ECO:0000313" key="4">
    <source>
        <dbReference type="EMBL" id="KAL3784717.1"/>
    </source>
</evidence>
<dbReference type="PANTHER" id="PTHR47032">
    <property type="entry name" value="UDP-D-XYLOSE:L-FUCOSE ALPHA-1,3-D-XYLOSYLTRANSFERASE-RELATED"/>
    <property type="match status" value="1"/>
</dbReference>
<keyword evidence="2" id="KW-0812">Transmembrane</keyword>